<evidence type="ECO:0000256" key="1">
    <source>
        <dbReference type="SAM" id="MobiDB-lite"/>
    </source>
</evidence>
<evidence type="ECO:0000313" key="4">
    <source>
        <dbReference type="EMBL" id="KAJ9585080.1"/>
    </source>
</evidence>
<dbReference type="Proteomes" id="UP001233999">
    <property type="component" value="Unassembled WGS sequence"/>
</dbReference>
<dbReference type="InterPro" id="IPR023093">
    <property type="entry name" value="ScpA-like_C"/>
</dbReference>
<dbReference type="AlphaFoldDB" id="A0AAD7ZQN4"/>
<dbReference type="GO" id="GO:0007062">
    <property type="term" value="P:sister chromatid cohesion"/>
    <property type="evidence" value="ECO:0007669"/>
    <property type="project" value="InterPro"/>
</dbReference>
<dbReference type="GO" id="GO:0003682">
    <property type="term" value="F:chromatin binding"/>
    <property type="evidence" value="ECO:0007669"/>
    <property type="project" value="TreeGrafter"/>
</dbReference>
<dbReference type="PANTHER" id="PTHR12585">
    <property type="entry name" value="SCC1 / RAD21 FAMILY MEMBER"/>
    <property type="match status" value="1"/>
</dbReference>
<evidence type="ECO:0000256" key="2">
    <source>
        <dbReference type="SAM" id="SignalP"/>
    </source>
</evidence>
<evidence type="ECO:0000259" key="3">
    <source>
        <dbReference type="Pfam" id="PF04824"/>
    </source>
</evidence>
<dbReference type="InterPro" id="IPR006909">
    <property type="entry name" value="Rad21/Rec8_C_eu"/>
</dbReference>
<gene>
    <name evidence="4" type="ORF">L9F63_020588</name>
</gene>
<proteinExistence type="predicted"/>
<dbReference type="GO" id="GO:1990414">
    <property type="term" value="P:replication-born double-strand break repair via sister chromatid exchange"/>
    <property type="evidence" value="ECO:0007669"/>
    <property type="project" value="TreeGrafter"/>
</dbReference>
<feature type="region of interest" description="Disordered" evidence="1">
    <location>
        <begin position="24"/>
        <end position="179"/>
    </location>
</feature>
<keyword evidence="2" id="KW-0732">Signal</keyword>
<feature type="compositionally biased region" description="Polar residues" evidence="1">
    <location>
        <begin position="34"/>
        <end position="45"/>
    </location>
</feature>
<dbReference type="InterPro" id="IPR049589">
    <property type="entry name" value="NXP1_M-like"/>
</dbReference>
<sequence length="650" mass="71356">KHERFQTWILLANLLFSDGPAVDQMQLEKEKEPQPSTSGGQSSRSAMEIDAPIRDDGFGGNLGQDIIAGGLFEGGLFDDPMHPELPAVETSSVQQTEEPEKPTEEAAAHDSDDDMGDHFGGPPSVGGHSMDGDSRPATPVQGVVPEPPPPEPQPVLPPPIEPPFQDPVEEQPGSATHEQTTLLQNEEESFALAPVDASALRGFTKTKRKRKLIVDEIKNISGEEMKAQLSDTSDIVTTLDLAPPTKRLMHWKETGHIVKSVVLVHRQNLVRKYSQHIYQRHLTSRAAENYDFGMIGDENEEDLALEQVREGEADQFQMEIIGGKRIIRKRKLADHEDVTVNKKVAEQQNDLYMPPPTPQQPDVSDMSAQLAAMTSPGTPAPASILQPPTPGIPPPPPTPGLPTPTPILAPPTPGMPPTPVMVTPVPMLAPPTPGMIPATPIPPTPLAMDVEMPQIPPDQVHSILEQHGPALVPAMTPAPQTPAVEQIAPETPAPVPQLPEEQMPHMENMGYDVNNPLMANMGYDDQHPPATTPGAISERGVATPWNEDYEFPASVGPPEEQQVDETYEQFEERVLNKRAGHMYHIVKSKLTRTDKLFLSDMTHRNNRKHVAQKFYTLLVLKKHVVLELHQDHSYDDIMITRGAKFDNPSL</sequence>
<keyword evidence="5" id="KW-1185">Reference proteome</keyword>
<reference evidence="4" key="2">
    <citation type="submission" date="2023-05" db="EMBL/GenBank/DDBJ databases">
        <authorList>
            <person name="Fouks B."/>
        </authorList>
    </citation>
    <scope>NUCLEOTIDE SEQUENCE</scope>
    <source>
        <strain evidence="4">Stay&amp;Tobe</strain>
        <tissue evidence="4">Testes</tissue>
    </source>
</reference>
<dbReference type="InterPro" id="IPR039781">
    <property type="entry name" value="Rad21/Rec8-like"/>
</dbReference>
<comment type="caution">
    <text evidence="4">The sequence shown here is derived from an EMBL/GenBank/DDBJ whole genome shotgun (WGS) entry which is preliminary data.</text>
</comment>
<name>A0AAD7ZQN4_DIPPU</name>
<organism evidence="4 5">
    <name type="scientific">Diploptera punctata</name>
    <name type="common">Pacific beetle cockroach</name>
    <dbReference type="NCBI Taxonomy" id="6984"/>
    <lineage>
        <taxon>Eukaryota</taxon>
        <taxon>Metazoa</taxon>
        <taxon>Ecdysozoa</taxon>
        <taxon>Arthropoda</taxon>
        <taxon>Hexapoda</taxon>
        <taxon>Insecta</taxon>
        <taxon>Pterygota</taxon>
        <taxon>Neoptera</taxon>
        <taxon>Polyneoptera</taxon>
        <taxon>Dictyoptera</taxon>
        <taxon>Blattodea</taxon>
        <taxon>Blaberoidea</taxon>
        <taxon>Blaberidae</taxon>
        <taxon>Diplopterinae</taxon>
        <taxon>Diploptera</taxon>
    </lineage>
</organism>
<dbReference type="GO" id="GO:0008278">
    <property type="term" value="C:cohesin complex"/>
    <property type="evidence" value="ECO:0007669"/>
    <property type="project" value="InterPro"/>
</dbReference>
<dbReference type="InterPro" id="IPR036390">
    <property type="entry name" value="WH_DNA-bd_sf"/>
</dbReference>
<accession>A0AAD7ZQN4</accession>
<protein>
    <recommendedName>
        <fullName evidence="3">Rad21/Rec8-like protein C-terminal eukaryotic domain-containing protein</fullName>
    </recommendedName>
</protein>
<evidence type="ECO:0000313" key="5">
    <source>
        <dbReference type="Proteomes" id="UP001233999"/>
    </source>
</evidence>
<feature type="compositionally biased region" description="Basic and acidic residues" evidence="1">
    <location>
        <begin position="98"/>
        <end position="110"/>
    </location>
</feature>
<reference evidence="4" key="1">
    <citation type="journal article" date="2023" name="IScience">
        <title>Live-bearing cockroach genome reveals convergent evolutionary mechanisms linked to viviparity in insects and beyond.</title>
        <authorList>
            <person name="Fouks B."/>
            <person name="Harrison M.C."/>
            <person name="Mikhailova A.A."/>
            <person name="Marchal E."/>
            <person name="English S."/>
            <person name="Carruthers M."/>
            <person name="Jennings E.C."/>
            <person name="Chiamaka E.L."/>
            <person name="Frigard R.A."/>
            <person name="Pippel M."/>
            <person name="Attardo G.M."/>
            <person name="Benoit J.B."/>
            <person name="Bornberg-Bauer E."/>
            <person name="Tobe S.S."/>
        </authorList>
    </citation>
    <scope>NUCLEOTIDE SEQUENCE</scope>
    <source>
        <strain evidence="4">Stay&amp;Tobe</strain>
    </source>
</reference>
<feature type="compositionally biased region" description="Pro residues" evidence="1">
    <location>
        <begin position="145"/>
        <end position="165"/>
    </location>
</feature>
<dbReference type="Pfam" id="PF04824">
    <property type="entry name" value="Rad21_Rec8"/>
    <property type="match status" value="1"/>
</dbReference>
<feature type="domain" description="Rad21/Rec8-like protein C-terminal eukaryotic" evidence="3">
    <location>
        <begin position="593"/>
        <end position="645"/>
    </location>
</feature>
<feature type="non-terminal residue" evidence="4">
    <location>
        <position position="1"/>
    </location>
</feature>
<dbReference type="SUPFAM" id="SSF46785">
    <property type="entry name" value="Winged helix' DNA-binding domain"/>
    <property type="match status" value="1"/>
</dbReference>
<dbReference type="CDD" id="cd21792">
    <property type="entry name" value="Rad21_Rec8_M_NXP1-like"/>
    <property type="match status" value="1"/>
</dbReference>
<feature type="chain" id="PRO_5042001371" description="Rad21/Rec8-like protein C-terminal eukaryotic domain-containing protein" evidence="2">
    <location>
        <begin position="22"/>
        <end position="650"/>
    </location>
</feature>
<feature type="signal peptide" evidence="2">
    <location>
        <begin position="1"/>
        <end position="21"/>
    </location>
</feature>
<feature type="region of interest" description="Disordered" evidence="1">
    <location>
        <begin position="345"/>
        <end position="408"/>
    </location>
</feature>
<dbReference type="EMBL" id="JASPKZ010007310">
    <property type="protein sequence ID" value="KAJ9585080.1"/>
    <property type="molecule type" value="Genomic_DNA"/>
</dbReference>
<dbReference type="Gene3D" id="1.10.10.580">
    <property type="entry name" value="Structural maintenance of chromosome 1. Chain E"/>
    <property type="match status" value="1"/>
</dbReference>
<feature type="compositionally biased region" description="Pro residues" evidence="1">
    <location>
        <begin position="387"/>
        <end position="408"/>
    </location>
</feature>
<dbReference type="PANTHER" id="PTHR12585:SF69">
    <property type="entry name" value="FI11703P"/>
    <property type="match status" value="1"/>
</dbReference>